<feature type="chain" id="PRO_5042278930" description="GDSL esterase/lipase" evidence="8">
    <location>
        <begin position="27"/>
        <end position="119"/>
    </location>
</feature>
<evidence type="ECO:0000256" key="2">
    <source>
        <dbReference type="ARBA" id="ARBA00008668"/>
    </source>
</evidence>
<evidence type="ECO:0000256" key="1">
    <source>
        <dbReference type="ARBA" id="ARBA00004613"/>
    </source>
</evidence>
<comment type="similarity">
    <text evidence="2">Belongs to the 'GDSL' lipolytic enzyme family.</text>
</comment>
<evidence type="ECO:0000256" key="4">
    <source>
        <dbReference type="ARBA" id="ARBA00022729"/>
    </source>
</evidence>
<feature type="signal peptide" evidence="8">
    <location>
        <begin position="1"/>
        <end position="26"/>
    </location>
</feature>
<dbReference type="AlphaFoldDB" id="A0AAD8NX43"/>
<evidence type="ECO:0000256" key="8">
    <source>
        <dbReference type="SAM" id="SignalP"/>
    </source>
</evidence>
<keyword evidence="3" id="KW-0964">Secreted</keyword>
<accession>A0AAD8NX43</accession>
<dbReference type="GO" id="GO:0016787">
    <property type="term" value="F:hydrolase activity"/>
    <property type="evidence" value="ECO:0007669"/>
    <property type="project" value="UniProtKB-KW"/>
</dbReference>
<evidence type="ECO:0008006" key="11">
    <source>
        <dbReference type="Google" id="ProtNLM"/>
    </source>
</evidence>
<gene>
    <name evidence="9" type="ORF">QVD17_20203</name>
</gene>
<protein>
    <recommendedName>
        <fullName evidence="11">GDSL esterase/lipase</fullName>
    </recommendedName>
</protein>
<proteinExistence type="inferred from homology"/>
<keyword evidence="4 8" id="KW-0732">Signal</keyword>
<keyword evidence="10" id="KW-1185">Reference proteome</keyword>
<reference evidence="9" key="1">
    <citation type="journal article" date="2023" name="bioRxiv">
        <title>Improved chromosome-level genome assembly for marigold (Tagetes erecta).</title>
        <authorList>
            <person name="Jiang F."/>
            <person name="Yuan L."/>
            <person name="Wang S."/>
            <person name="Wang H."/>
            <person name="Xu D."/>
            <person name="Wang A."/>
            <person name="Fan W."/>
        </authorList>
    </citation>
    <scope>NUCLEOTIDE SEQUENCE</scope>
    <source>
        <strain evidence="9">WSJ</strain>
        <tissue evidence="9">Leaf</tissue>
    </source>
</reference>
<evidence type="ECO:0000256" key="7">
    <source>
        <dbReference type="ARBA" id="ARBA00023098"/>
    </source>
</evidence>
<keyword evidence="5" id="KW-0378">Hydrolase</keyword>
<dbReference type="InterPro" id="IPR036514">
    <property type="entry name" value="SGNH_hydro_sf"/>
</dbReference>
<keyword evidence="6" id="KW-0442">Lipid degradation</keyword>
<comment type="caution">
    <text evidence="9">The sequence shown here is derived from an EMBL/GenBank/DDBJ whole genome shotgun (WGS) entry which is preliminary data.</text>
</comment>
<dbReference type="Proteomes" id="UP001229421">
    <property type="component" value="Unassembled WGS sequence"/>
</dbReference>
<comment type="subcellular location">
    <subcellularLocation>
        <location evidence="1">Secreted</location>
    </subcellularLocation>
</comment>
<dbReference type="PANTHER" id="PTHR45650">
    <property type="entry name" value="GDSL-LIKE LIPASE/ACYLHYDROLASE-RELATED"/>
    <property type="match status" value="1"/>
</dbReference>
<organism evidence="9 10">
    <name type="scientific">Tagetes erecta</name>
    <name type="common">African marigold</name>
    <dbReference type="NCBI Taxonomy" id="13708"/>
    <lineage>
        <taxon>Eukaryota</taxon>
        <taxon>Viridiplantae</taxon>
        <taxon>Streptophyta</taxon>
        <taxon>Embryophyta</taxon>
        <taxon>Tracheophyta</taxon>
        <taxon>Spermatophyta</taxon>
        <taxon>Magnoliopsida</taxon>
        <taxon>eudicotyledons</taxon>
        <taxon>Gunneridae</taxon>
        <taxon>Pentapetalae</taxon>
        <taxon>asterids</taxon>
        <taxon>campanulids</taxon>
        <taxon>Asterales</taxon>
        <taxon>Asteraceae</taxon>
        <taxon>Asteroideae</taxon>
        <taxon>Heliantheae alliance</taxon>
        <taxon>Tageteae</taxon>
        <taxon>Tagetes</taxon>
    </lineage>
</organism>
<dbReference type="GO" id="GO:0016042">
    <property type="term" value="P:lipid catabolic process"/>
    <property type="evidence" value="ECO:0007669"/>
    <property type="project" value="UniProtKB-KW"/>
</dbReference>
<dbReference type="GO" id="GO:0005576">
    <property type="term" value="C:extracellular region"/>
    <property type="evidence" value="ECO:0007669"/>
    <property type="project" value="UniProtKB-SubCell"/>
</dbReference>
<name>A0AAD8NX43_TARER</name>
<evidence type="ECO:0000256" key="6">
    <source>
        <dbReference type="ARBA" id="ARBA00022963"/>
    </source>
</evidence>
<dbReference type="InterPro" id="IPR051238">
    <property type="entry name" value="GDSL_esterase/lipase"/>
</dbReference>
<dbReference type="Gene3D" id="3.40.50.1110">
    <property type="entry name" value="SGNH hydrolase"/>
    <property type="match status" value="1"/>
</dbReference>
<dbReference type="PANTHER" id="PTHR45650:SF9">
    <property type="entry name" value="SGNH HYDROLASE-TYPE ESTERASE DOMAIN-CONTAINING PROTEIN"/>
    <property type="match status" value="1"/>
</dbReference>
<keyword evidence="7" id="KW-0443">Lipid metabolism</keyword>
<evidence type="ECO:0000256" key="3">
    <source>
        <dbReference type="ARBA" id="ARBA00022525"/>
    </source>
</evidence>
<dbReference type="EMBL" id="JAUHHV010000005">
    <property type="protein sequence ID" value="KAK1424863.1"/>
    <property type="molecule type" value="Genomic_DNA"/>
</dbReference>
<evidence type="ECO:0000313" key="9">
    <source>
        <dbReference type="EMBL" id="KAK1424863.1"/>
    </source>
</evidence>
<evidence type="ECO:0000313" key="10">
    <source>
        <dbReference type="Proteomes" id="UP001229421"/>
    </source>
</evidence>
<sequence length="119" mass="13402">MDSDFGKLVLVNGLIGLLHFATFVSSDKAQVPCYFILGDSLVDNGNNNHLDSKWKADYPPYGVDFPKGFTGRFTNGRTSADIIGMHAWLFSVYLEYSIFSDRLSIVFIHSNRLEFQILS</sequence>
<evidence type="ECO:0000256" key="5">
    <source>
        <dbReference type="ARBA" id="ARBA00022801"/>
    </source>
</evidence>